<dbReference type="EMBL" id="CALNXI010000067">
    <property type="protein sequence ID" value="CAH3017638.1"/>
    <property type="molecule type" value="Genomic_DNA"/>
</dbReference>
<keyword evidence="3" id="KW-1185">Reference proteome</keyword>
<proteinExistence type="predicted"/>
<dbReference type="SUPFAM" id="SSF53300">
    <property type="entry name" value="vWA-like"/>
    <property type="match status" value="2"/>
</dbReference>
<dbReference type="Pfam" id="PF00092">
    <property type="entry name" value="VWA"/>
    <property type="match status" value="2"/>
</dbReference>
<dbReference type="SMART" id="SM00327">
    <property type="entry name" value="VWA"/>
    <property type="match status" value="2"/>
</dbReference>
<feature type="domain" description="VWFA" evidence="1">
    <location>
        <begin position="227"/>
        <end position="396"/>
    </location>
</feature>
<dbReference type="InterPro" id="IPR050525">
    <property type="entry name" value="ECM_Assembly_Org"/>
</dbReference>
<sequence length="450" mass="52417">MHMFISITVPAGPRPSGRVCRRRLDLAFLIDGSGSIETSGRGNFRRCIEFVKTVVSSFSISPSRTRVGVALFSSRAWLILNFYRSTSKAKVLYTISRIRYPHGGTRIGKALYFVLNRLFRRSRRALKALVVLTDGISQDSVRRPALALRSRGVWVFALGIGRRYRRRQLQQIATNRRLVFTGNFRRLIQVARRIARRLCRSRPLRPRPSLPGPIIRPSGPVCRRRLDLAFLIDGSGSIEVYGRGNFRRCLNFVKRVVASFHISPRHTRVGVVLFASRAWLVFNFRRFRNKHGVLYAISRIRYPRGGTRIGRALTFARYRLFKRRNNRRKVLIIMTDGISQDRVVRPSRDLRNTGVRILALGIGKKFRRVQLIQMAASRRYVFNADFRSLNRVVRSIKRTACGAKGLGRARGRGRRGRRIRWRRFGRKLGRGRRIRRIMMRRRGRRIRRIR</sequence>
<dbReference type="InterPro" id="IPR036465">
    <property type="entry name" value="vWFA_dom_sf"/>
</dbReference>
<comment type="caution">
    <text evidence="2">The sequence shown here is derived from an EMBL/GenBank/DDBJ whole genome shotgun (WGS) entry which is preliminary data.</text>
</comment>
<evidence type="ECO:0000313" key="3">
    <source>
        <dbReference type="Proteomes" id="UP001159427"/>
    </source>
</evidence>
<gene>
    <name evidence="2" type="ORF">PEVE_00038823</name>
</gene>
<dbReference type="PANTHER" id="PTHR24020:SF20">
    <property type="entry name" value="PH DOMAIN-CONTAINING PROTEIN"/>
    <property type="match status" value="1"/>
</dbReference>
<evidence type="ECO:0000259" key="1">
    <source>
        <dbReference type="PROSITE" id="PS50234"/>
    </source>
</evidence>
<accession>A0ABN8LMR2</accession>
<dbReference type="PANTHER" id="PTHR24020">
    <property type="entry name" value="COLLAGEN ALPHA"/>
    <property type="match status" value="1"/>
</dbReference>
<organism evidence="2 3">
    <name type="scientific">Porites evermanni</name>
    <dbReference type="NCBI Taxonomy" id="104178"/>
    <lineage>
        <taxon>Eukaryota</taxon>
        <taxon>Metazoa</taxon>
        <taxon>Cnidaria</taxon>
        <taxon>Anthozoa</taxon>
        <taxon>Hexacorallia</taxon>
        <taxon>Scleractinia</taxon>
        <taxon>Fungiina</taxon>
        <taxon>Poritidae</taxon>
        <taxon>Porites</taxon>
    </lineage>
</organism>
<reference evidence="2 3" key="1">
    <citation type="submission" date="2022-05" db="EMBL/GenBank/DDBJ databases">
        <authorList>
            <consortium name="Genoscope - CEA"/>
            <person name="William W."/>
        </authorList>
    </citation>
    <scope>NUCLEOTIDE SEQUENCE [LARGE SCALE GENOMIC DNA]</scope>
</reference>
<evidence type="ECO:0000313" key="2">
    <source>
        <dbReference type="EMBL" id="CAH3017638.1"/>
    </source>
</evidence>
<dbReference type="Proteomes" id="UP001159427">
    <property type="component" value="Unassembled WGS sequence"/>
</dbReference>
<dbReference type="InterPro" id="IPR002035">
    <property type="entry name" value="VWF_A"/>
</dbReference>
<dbReference type="Gene3D" id="3.40.50.410">
    <property type="entry name" value="von Willebrand factor, type A domain"/>
    <property type="match status" value="2"/>
</dbReference>
<dbReference type="PRINTS" id="PR00453">
    <property type="entry name" value="VWFADOMAIN"/>
</dbReference>
<dbReference type="PROSITE" id="PS50234">
    <property type="entry name" value="VWFA"/>
    <property type="match status" value="2"/>
</dbReference>
<protein>
    <recommendedName>
        <fullName evidence="1">VWFA domain-containing protein</fullName>
    </recommendedName>
</protein>
<dbReference type="CDD" id="cd01450">
    <property type="entry name" value="vWFA_subfamily_ECM"/>
    <property type="match status" value="2"/>
</dbReference>
<name>A0ABN8LMR2_9CNID</name>
<feature type="domain" description="VWFA" evidence="1">
    <location>
        <begin position="25"/>
        <end position="194"/>
    </location>
</feature>